<dbReference type="Gene3D" id="3.40.50.1000">
    <property type="entry name" value="HAD superfamily/HAD-like"/>
    <property type="match status" value="1"/>
</dbReference>
<accession>A0A124FKL1</accession>
<dbReference type="InterPro" id="IPR001830">
    <property type="entry name" value="Glyco_trans_20"/>
</dbReference>
<dbReference type="PANTHER" id="PTHR10788">
    <property type="entry name" value="TREHALOSE-6-PHOSPHATE SYNTHASE"/>
    <property type="match status" value="1"/>
</dbReference>
<reference evidence="3 4" key="1">
    <citation type="journal article" date="2018" name="Nat. Biotechnol.">
        <title>A standardized bacterial taxonomy based on genome phylogeny substantially revises the tree of life.</title>
        <authorList>
            <person name="Parks D.H."/>
            <person name="Chuvochina M."/>
            <person name="Waite D.W."/>
            <person name="Rinke C."/>
            <person name="Skarshewski A."/>
            <person name="Chaumeil P.A."/>
            <person name="Hugenholtz P."/>
        </authorList>
    </citation>
    <scope>NUCLEOTIDE SEQUENCE [LARGE SCALE GENOMIC DNA]</scope>
    <source>
        <strain evidence="3">UBA12529</strain>
    </source>
</reference>
<dbReference type="CDD" id="cd01627">
    <property type="entry name" value="HAD_TPP"/>
    <property type="match status" value="1"/>
</dbReference>
<evidence type="ECO:0000256" key="1">
    <source>
        <dbReference type="ARBA" id="ARBA00006330"/>
    </source>
</evidence>
<dbReference type="Gene3D" id="3.40.50.2000">
    <property type="entry name" value="Glycogen Phosphorylase B"/>
    <property type="match status" value="2"/>
</dbReference>
<proteinExistence type="inferred from homology"/>
<dbReference type="NCBIfam" id="NF011071">
    <property type="entry name" value="PRK14501.1"/>
    <property type="match status" value="1"/>
</dbReference>
<dbReference type="Pfam" id="PF00982">
    <property type="entry name" value="Glyco_transf_20"/>
    <property type="match status" value="1"/>
</dbReference>
<evidence type="ECO:0000313" key="3">
    <source>
        <dbReference type="EMBL" id="HAA83445.1"/>
    </source>
</evidence>
<evidence type="ECO:0000256" key="2">
    <source>
        <dbReference type="ARBA" id="ARBA00008799"/>
    </source>
</evidence>
<name>A0A124FKL1_9BACT</name>
<organism evidence="3 4">
    <name type="scientific">Thermodesulfobacterium commune</name>
    <dbReference type="NCBI Taxonomy" id="1741"/>
    <lineage>
        <taxon>Bacteria</taxon>
        <taxon>Pseudomonadati</taxon>
        <taxon>Thermodesulfobacteriota</taxon>
        <taxon>Thermodesulfobacteria</taxon>
        <taxon>Thermodesulfobacteriales</taxon>
        <taxon>Thermodesulfobacteriaceae</taxon>
        <taxon>Thermodesulfobacterium</taxon>
    </lineage>
</organism>
<dbReference type="GO" id="GO:0005829">
    <property type="term" value="C:cytosol"/>
    <property type="evidence" value="ECO:0007669"/>
    <property type="project" value="TreeGrafter"/>
</dbReference>
<dbReference type="GO" id="GO:0005992">
    <property type="term" value="P:trehalose biosynthetic process"/>
    <property type="evidence" value="ECO:0007669"/>
    <property type="project" value="InterPro"/>
</dbReference>
<comment type="similarity">
    <text evidence="1">In the C-terminal section; belongs to the trehalose phosphatase family.</text>
</comment>
<gene>
    <name evidence="3" type="ORF">DCE01_01425</name>
</gene>
<protein>
    <submittedName>
        <fullName evidence="3">Bifunctional alpha,alpha-trehalose-phosphate synthase (UDP-forming)/trehalose-phosphatase</fullName>
    </submittedName>
</protein>
<dbReference type="EMBL" id="DLVE01000017">
    <property type="protein sequence ID" value="HAA83445.1"/>
    <property type="molecule type" value="Genomic_DNA"/>
</dbReference>
<dbReference type="SUPFAM" id="SSF53756">
    <property type="entry name" value="UDP-Glycosyltransferase/glycogen phosphorylase"/>
    <property type="match status" value="1"/>
</dbReference>
<dbReference type="InterPro" id="IPR006379">
    <property type="entry name" value="HAD-SF_hydro_IIB"/>
</dbReference>
<comment type="caution">
    <text evidence="3">The sequence shown here is derived from an EMBL/GenBank/DDBJ whole genome shotgun (WGS) entry which is preliminary data.</text>
</comment>
<dbReference type="NCBIfam" id="TIGR01484">
    <property type="entry name" value="HAD-SF-IIB"/>
    <property type="match status" value="1"/>
</dbReference>
<comment type="similarity">
    <text evidence="2">Belongs to the glycosyltransferase 20 family.</text>
</comment>
<dbReference type="GO" id="GO:0003825">
    <property type="term" value="F:alpha,alpha-trehalose-phosphate synthase (UDP-forming) activity"/>
    <property type="evidence" value="ECO:0007669"/>
    <property type="project" value="TreeGrafter"/>
</dbReference>
<dbReference type="InterPro" id="IPR003337">
    <property type="entry name" value="Trehalose_PPase"/>
</dbReference>
<dbReference type="Pfam" id="PF02358">
    <property type="entry name" value="Trehalose_PPase"/>
    <property type="match status" value="1"/>
</dbReference>
<dbReference type="CDD" id="cd03788">
    <property type="entry name" value="GT20_TPS"/>
    <property type="match status" value="1"/>
</dbReference>
<dbReference type="GO" id="GO:0004805">
    <property type="term" value="F:trehalose-phosphatase activity"/>
    <property type="evidence" value="ECO:0007669"/>
    <property type="project" value="TreeGrafter"/>
</dbReference>
<dbReference type="Proteomes" id="UP000257240">
    <property type="component" value="Unassembled WGS sequence"/>
</dbReference>
<dbReference type="SUPFAM" id="SSF56784">
    <property type="entry name" value="HAD-like"/>
    <property type="match status" value="1"/>
</dbReference>
<dbReference type="InterPro" id="IPR036412">
    <property type="entry name" value="HAD-like_sf"/>
</dbReference>
<dbReference type="NCBIfam" id="TIGR00685">
    <property type="entry name" value="T6PP"/>
    <property type="match status" value="1"/>
</dbReference>
<dbReference type="Gene3D" id="3.30.70.1020">
    <property type="entry name" value="Trehalose-6-phosphate phosphatase related protein, domain 2"/>
    <property type="match status" value="1"/>
</dbReference>
<dbReference type="PANTHER" id="PTHR10788:SF106">
    <property type="entry name" value="BCDNA.GH08860"/>
    <property type="match status" value="1"/>
</dbReference>
<dbReference type="InterPro" id="IPR023214">
    <property type="entry name" value="HAD_sf"/>
</dbReference>
<evidence type="ECO:0000313" key="4">
    <source>
        <dbReference type="Proteomes" id="UP000257240"/>
    </source>
</evidence>
<sequence>MDIFRKKPDIFGKFEKLIIVSNRLPFSVKSDLSLSKSPGGLVSGIETFLKKFGIKNYVWIGWPGANLNKKNFELVKTKAKKLNCYPVFISHKLLEKFYNGFCNKILWPLFHSLPSYAVYDESYWKNYIVVNEIFCEETLKHVTEDSVVWIHDYHLMLLPQMLKKEAPNTLIGFFLHIPFPPPEIFMQLPWKKEFLEGLLGCDLIGFHIYEYTANFLRTLSRTLGIDHKMGEIMYQERVIKVDTFPMGIDFDLFHNACEKVKIKKLVNKIKKRFKNQKIVFSVDRLDYTKGIYNRLLAYEELLKRRPDLHEKVVLIMVVVPSREGVEHYQRMKKQLEEKVSEINGKFGKIDWIPVLYYYRFLNFEELVTHYLAVDVILVTPLKDGMNLIAKEFIASRKDQRGVLILSEFAGSAKELGEAFIVNPNSISELSYAIENALEISEEEQRERIRIMQERLKRYDIVKWGKDFFYTLTDVEERKIALKTKLLTTEVIKQIKKSFEKASSRILFLDYDGTLVSFASKPHLASPDKELENLLKALSNIPNTDVVIISGRKKEDLVNWFDGIRLNFISEHGMFVKKYNKDWETLLHLPQEFVREFKEKIKNILETYVDRLPRSFIEEKEFSIVFHYRNADQELASLRVAELIDELLMVTSNLNLNLIIGNKVIEIRPAGINKGIAANIFLKEKNYDFIFAVGDDTTDEDLFRDLPENAITIKVGIGKSFAKYSVESYLKVRKLLNALVTSE</sequence>
<dbReference type="AlphaFoldDB" id="A0A124FKL1"/>